<evidence type="ECO:0008006" key="9">
    <source>
        <dbReference type="Google" id="ProtNLM"/>
    </source>
</evidence>
<dbReference type="AlphaFoldDB" id="A0A656YXE4"/>
<evidence type="ECO:0000313" key="7">
    <source>
        <dbReference type="EMBL" id="KXA98891.1"/>
    </source>
</evidence>
<feature type="transmembrane region" description="Helical" evidence="6">
    <location>
        <begin position="56"/>
        <end position="76"/>
    </location>
</feature>
<feature type="transmembrane region" description="Helical" evidence="6">
    <location>
        <begin position="88"/>
        <end position="106"/>
    </location>
</feature>
<dbReference type="PANTHER" id="PTHR47089">
    <property type="entry name" value="ABC TRANSPORTER, PERMEASE PROTEIN"/>
    <property type="match status" value="1"/>
</dbReference>
<organism evidence="7 8">
    <name type="scientific">candidate division MSBL1 archaeon SCGC-AAA259J03</name>
    <dbReference type="NCBI Taxonomy" id="1698269"/>
    <lineage>
        <taxon>Archaea</taxon>
        <taxon>Methanobacteriati</taxon>
        <taxon>Methanobacteriota</taxon>
        <taxon>candidate division MSBL1</taxon>
    </lineage>
</organism>
<accession>A0A656YXE4</accession>
<evidence type="ECO:0000313" key="8">
    <source>
        <dbReference type="Proteomes" id="UP000070257"/>
    </source>
</evidence>
<keyword evidence="8" id="KW-1185">Reference proteome</keyword>
<reference evidence="7 8" key="1">
    <citation type="journal article" date="2016" name="Sci. Rep.">
        <title>Metabolic traits of an uncultured archaeal lineage -MSBL1- from brine pools of the Red Sea.</title>
        <authorList>
            <person name="Mwirichia R."/>
            <person name="Alam I."/>
            <person name="Rashid M."/>
            <person name="Vinu M."/>
            <person name="Ba-Alawi W."/>
            <person name="Anthony Kamau A."/>
            <person name="Kamanda Ngugi D."/>
            <person name="Goker M."/>
            <person name="Klenk H.P."/>
            <person name="Bajic V."/>
            <person name="Stingl U."/>
        </authorList>
    </citation>
    <scope>NUCLEOTIDE SEQUENCE [LARGE SCALE GENOMIC DNA]</scope>
    <source>
        <strain evidence="7">SCGC-AAA259J03</strain>
    </source>
</reference>
<keyword evidence="2" id="KW-1003">Cell membrane</keyword>
<evidence type="ECO:0000256" key="1">
    <source>
        <dbReference type="ARBA" id="ARBA00004651"/>
    </source>
</evidence>
<dbReference type="Pfam" id="PF02653">
    <property type="entry name" value="BPD_transp_2"/>
    <property type="match status" value="1"/>
</dbReference>
<protein>
    <recommendedName>
        <fullName evidence="9">ABC transporter permease</fullName>
    </recommendedName>
</protein>
<feature type="transmembrane region" description="Helical" evidence="6">
    <location>
        <begin position="319"/>
        <end position="341"/>
    </location>
</feature>
<keyword evidence="5 6" id="KW-0472">Membrane</keyword>
<dbReference type="EMBL" id="LHXT01000002">
    <property type="protein sequence ID" value="KXA98891.1"/>
    <property type="molecule type" value="Genomic_DNA"/>
</dbReference>
<sequence>MKLRKRVSISDKKVLLIALVALGISISLFSILFVYADVDILEGYSILFERGFGTKYIWRTFRRFIPLFLLGLAFLVPAKAKLWNVGGYGQFALGATGAVAITYFLGDLSSGALIPIMAIVSMVIGVAWAFIPAYINAKWDVNEIVTTIMFNYIAIQIVKYLTIGGPLQEPGGAPRTEHIPSQAYIPKIAGTNVPWTIIIPFIIAVLLIFFFKKTSLGFEIEAVGASFPSAEYMGVNYTKVVVLTFVVGGALAGLAGFSWLTTTVGYVEVDIIPTWGYMAIAFGLFAALNIAATLLYSFVITGILVGADLIMRLTPMRSGVPLTMIGIIFIVTTALQVFRIYEVKIRG</sequence>
<dbReference type="GO" id="GO:0022857">
    <property type="term" value="F:transmembrane transporter activity"/>
    <property type="evidence" value="ECO:0007669"/>
    <property type="project" value="InterPro"/>
</dbReference>
<feature type="transmembrane region" description="Helical" evidence="6">
    <location>
        <begin position="280"/>
        <end position="307"/>
    </location>
</feature>
<feature type="transmembrane region" description="Helical" evidence="6">
    <location>
        <begin position="14"/>
        <end position="36"/>
    </location>
</feature>
<feature type="transmembrane region" description="Helical" evidence="6">
    <location>
        <begin position="193"/>
        <end position="211"/>
    </location>
</feature>
<name>A0A656YXE4_9EURY</name>
<evidence type="ECO:0000256" key="2">
    <source>
        <dbReference type="ARBA" id="ARBA00022475"/>
    </source>
</evidence>
<feature type="transmembrane region" description="Helical" evidence="6">
    <location>
        <begin position="112"/>
        <end position="131"/>
    </location>
</feature>
<comment type="caution">
    <text evidence="7">The sequence shown here is derived from an EMBL/GenBank/DDBJ whole genome shotgun (WGS) entry which is preliminary data.</text>
</comment>
<keyword evidence="3 6" id="KW-0812">Transmembrane</keyword>
<dbReference type="PANTHER" id="PTHR47089:SF1">
    <property type="entry name" value="GUANOSINE ABC TRANSPORTER PERMEASE PROTEIN NUPP"/>
    <property type="match status" value="1"/>
</dbReference>
<evidence type="ECO:0000256" key="3">
    <source>
        <dbReference type="ARBA" id="ARBA00022692"/>
    </source>
</evidence>
<dbReference type="Proteomes" id="UP000070257">
    <property type="component" value="Unassembled WGS sequence"/>
</dbReference>
<dbReference type="CDD" id="cd06580">
    <property type="entry name" value="TM_PBP1_transp_TpRbsC_like"/>
    <property type="match status" value="1"/>
</dbReference>
<evidence type="ECO:0000256" key="5">
    <source>
        <dbReference type="ARBA" id="ARBA00023136"/>
    </source>
</evidence>
<evidence type="ECO:0000256" key="4">
    <source>
        <dbReference type="ARBA" id="ARBA00022989"/>
    </source>
</evidence>
<comment type="subcellular location">
    <subcellularLocation>
        <location evidence="1">Cell membrane</location>
        <topology evidence="1">Multi-pass membrane protein</topology>
    </subcellularLocation>
</comment>
<proteinExistence type="predicted"/>
<dbReference type="InterPro" id="IPR001851">
    <property type="entry name" value="ABC_transp_permease"/>
</dbReference>
<gene>
    <name evidence="7" type="ORF">AKJ39_00230</name>
</gene>
<feature type="transmembrane region" description="Helical" evidence="6">
    <location>
        <begin position="143"/>
        <end position="163"/>
    </location>
</feature>
<keyword evidence="4 6" id="KW-1133">Transmembrane helix</keyword>
<feature type="transmembrane region" description="Helical" evidence="6">
    <location>
        <begin position="240"/>
        <end position="260"/>
    </location>
</feature>
<evidence type="ECO:0000256" key="6">
    <source>
        <dbReference type="SAM" id="Phobius"/>
    </source>
</evidence>
<dbReference type="GO" id="GO:0005886">
    <property type="term" value="C:plasma membrane"/>
    <property type="evidence" value="ECO:0007669"/>
    <property type="project" value="UniProtKB-SubCell"/>
</dbReference>